<keyword evidence="2" id="KW-0862">Zinc</keyword>
<dbReference type="SUPFAM" id="SSF118352">
    <property type="entry name" value="HSP33 redox switch-like"/>
    <property type="match status" value="1"/>
</dbReference>
<keyword evidence="3" id="KW-1015">Disulfide bond</keyword>
<evidence type="ECO:0000313" key="6">
    <source>
        <dbReference type="EMBL" id="ACT58048.1"/>
    </source>
</evidence>
<dbReference type="CDD" id="cd00498">
    <property type="entry name" value="Hsp33"/>
    <property type="match status" value="1"/>
</dbReference>
<evidence type="ECO:0000256" key="4">
    <source>
        <dbReference type="ARBA" id="ARBA00023186"/>
    </source>
</evidence>
<dbReference type="KEGG" id="hba:Hbal_0346"/>
<dbReference type="GO" id="GO:0005737">
    <property type="term" value="C:cytoplasm"/>
    <property type="evidence" value="ECO:0007669"/>
    <property type="project" value="InterPro"/>
</dbReference>
<dbReference type="Gene3D" id="3.55.30.10">
    <property type="entry name" value="Hsp33 domain"/>
    <property type="match status" value="1"/>
</dbReference>
<dbReference type="GO" id="GO:0051082">
    <property type="term" value="F:unfolded protein binding"/>
    <property type="evidence" value="ECO:0007669"/>
    <property type="project" value="InterPro"/>
</dbReference>
<dbReference type="InterPro" id="IPR000397">
    <property type="entry name" value="Heat_shock_Hsp33"/>
</dbReference>
<dbReference type="Pfam" id="PF01430">
    <property type="entry name" value="HSP33"/>
    <property type="match status" value="1"/>
</dbReference>
<dbReference type="Gene3D" id="1.10.287.480">
    <property type="entry name" value="helix hairpin bin"/>
    <property type="match status" value="1"/>
</dbReference>
<dbReference type="RefSeq" id="WP_012778206.1">
    <property type="nucleotide sequence ID" value="NC_012982.1"/>
</dbReference>
<dbReference type="InterPro" id="IPR023212">
    <property type="entry name" value="Hsp33_helix_hairpin_bin_dom_sf"/>
</dbReference>
<dbReference type="GO" id="GO:0042026">
    <property type="term" value="P:protein refolding"/>
    <property type="evidence" value="ECO:0007669"/>
    <property type="project" value="TreeGrafter"/>
</dbReference>
<dbReference type="InterPro" id="IPR016153">
    <property type="entry name" value="Heat_shock_Hsp33_N"/>
</dbReference>
<dbReference type="PIRSF" id="PIRSF005261">
    <property type="entry name" value="Heat_shock_Hsp33"/>
    <property type="match status" value="1"/>
</dbReference>
<sequence>MTQFTSTHIASPTGDIDTVSSFQLENATVRGRVTKLGDMTIDSILKRHDYPLWAAQILGEALALAVMTAATVKVDGRIMVQAEGDGPIKLLVAEARTDGDVRGYVRLNDEKWTALVETFKDGKPKVPDLIGEGVMGLIIIQDQENTTPYQGIVPIEGDTLAECAQHYFNQSEQIPTRVRLAVEQIAEEGGTVRWRVGGMIIQKVAGDDARGDTEEEWDTARAYFDTLSDEELTSETLASSGLLYRLFHEEGVRLELPITLQDKCPCSAERFKTTLAAMPKSEVLYLAKDEDELVADCQFCGRIYRIPTEDVLKLQL</sequence>
<keyword evidence="1" id="KW-0963">Cytoplasm</keyword>
<evidence type="ECO:0000256" key="2">
    <source>
        <dbReference type="ARBA" id="ARBA00022833"/>
    </source>
</evidence>
<dbReference type="STRING" id="582402.Hbal_0346"/>
<dbReference type="OrthoDB" id="9793753at2"/>
<dbReference type="SUPFAM" id="SSF64397">
    <property type="entry name" value="Hsp33 domain"/>
    <property type="match status" value="1"/>
</dbReference>
<dbReference type="GO" id="GO:0044183">
    <property type="term" value="F:protein folding chaperone"/>
    <property type="evidence" value="ECO:0007669"/>
    <property type="project" value="TreeGrafter"/>
</dbReference>
<evidence type="ECO:0000256" key="5">
    <source>
        <dbReference type="ARBA" id="ARBA00023284"/>
    </source>
</evidence>
<dbReference type="eggNOG" id="COG1281">
    <property type="taxonomic scope" value="Bacteria"/>
</dbReference>
<dbReference type="EMBL" id="CP001678">
    <property type="protein sequence ID" value="ACT58048.1"/>
    <property type="molecule type" value="Genomic_DNA"/>
</dbReference>
<gene>
    <name evidence="6" type="ordered locus">Hbal_0346</name>
</gene>
<reference evidence="7" key="1">
    <citation type="journal article" date="2011" name="J. Bacteriol.">
        <title>Genome sequences of eight morphologically diverse alphaproteobacteria.</title>
        <authorList>
            <consortium name="US DOE Joint Genome Institute"/>
            <person name="Brown P.J."/>
            <person name="Kysela D.T."/>
            <person name="Buechlein A."/>
            <person name="Hemmerich C."/>
            <person name="Brun Y.V."/>
        </authorList>
    </citation>
    <scope>NUCLEOTIDE SEQUENCE [LARGE SCALE GENOMIC DNA]</scope>
    <source>
        <strain evidence="7">ATCC 49814 / DSM 5838 / IFAM 1418</strain>
    </source>
</reference>
<accession>C6XMA5</accession>
<name>C6XMA5_HIRBI</name>
<protein>
    <submittedName>
        <fullName evidence="6">Hsp33 protein</fullName>
    </submittedName>
</protein>
<evidence type="ECO:0000313" key="7">
    <source>
        <dbReference type="Proteomes" id="UP000002745"/>
    </source>
</evidence>
<evidence type="ECO:0000256" key="1">
    <source>
        <dbReference type="ARBA" id="ARBA00022490"/>
    </source>
</evidence>
<organism evidence="6 7">
    <name type="scientific">Hirschia baltica (strain ATCC 49814 / DSM 5838 / IFAM 1418)</name>
    <dbReference type="NCBI Taxonomy" id="582402"/>
    <lineage>
        <taxon>Bacteria</taxon>
        <taxon>Pseudomonadati</taxon>
        <taxon>Pseudomonadota</taxon>
        <taxon>Alphaproteobacteria</taxon>
        <taxon>Hyphomonadales</taxon>
        <taxon>Hyphomonadaceae</taxon>
        <taxon>Hirschia</taxon>
    </lineage>
</organism>
<proteinExistence type="predicted"/>
<dbReference type="HOGENOM" id="CLU_054493_0_1_5"/>
<dbReference type="AlphaFoldDB" id="C6XMA5"/>
<dbReference type="Gene3D" id="3.90.1280.10">
    <property type="entry name" value="HSP33 redox switch-like"/>
    <property type="match status" value="1"/>
</dbReference>
<dbReference type="PANTHER" id="PTHR30111">
    <property type="entry name" value="33 KDA CHAPERONIN"/>
    <property type="match status" value="1"/>
</dbReference>
<keyword evidence="7" id="KW-1185">Reference proteome</keyword>
<dbReference type="Proteomes" id="UP000002745">
    <property type="component" value="Chromosome"/>
</dbReference>
<keyword evidence="4" id="KW-0143">Chaperone</keyword>
<dbReference type="InterPro" id="IPR016154">
    <property type="entry name" value="Heat_shock_Hsp33_C"/>
</dbReference>
<dbReference type="PANTHER" id="PTHR30111:SF1">
    <property type="entry name" value="33 KDA CHAPERONIN"/>
    <property type="match status" value="1"/>
</dbReference>
<evidence type="ECO:0000256" key="3">
    <source>
        <dbReference type="ARBA" id="ARBA00023157"/>
    </source>
</evidence>
<keyword evidence="5" id="KW-0676">Redox-active center</keyword>